<evidence type="ECO:0000256" key="1">
    <source>
        <dbReference type="SAM" id="MobiDB-lite"/>
    </source>
</evidence>
<evidence type="ECO:0000313" key="2">
    <source>
        <dbReference type="EMBL" id="KAF6741819.1"/>
    </source>
</evidence>
<keyword evidence="3" id="KW-1185">Reference proteome</keyword>
<organism evidence="2 3">
    <name type="scientific">Ephemerocybe angulata</name>
    <dbReference type="NCBI Taxonomy" id="980116"/>
    <lineage>
        <taxon>Eukaryota</taxon>
        <taxon>Fungi</taxon>
        <taxon>Dikarya</taxon>
        <taxon>Basidiomycota</taxon>
        <taxon>Agaricomycotina</taxon>
        <taxon>Agaricomycetes</taxon>
        <taxon>Agaricomycetidae</taxon>
        <taxon>Agaricales</taxon>
        <taxon>Agaricineae</taxon>
        <taxon>Psathyrellaceae</taxon>
        <taxon>Ephemerocybe</taxon>
    </lineage>
</organism>
<feature type="region of interest" description="Disordered" evidence="1">
    <location>
        <begin position="43"/>
        <end position="68"/>
    </location>
</feature>
<gene>
    <name evidence="2" type="ORF">DFP72DRAFT_1083026</name>
</gene>
<reference evidence="2 3" key="1">
    <citation type="submission" date="2020-07" db="EMBL/GenBank/DDBJ databases">
        <title>Comparative genomics of pyrophilous fungi reveals a link between fire events and developmental genes.</title>
        <authorList>
            <consortium name="DOE Joint Genome Institute"/>
            <person name="Steindorff A.S."/>
            <person name="Carver A."/>
            <person name="Calhoun S."/>
            <person name="Stillman K."/>
            <person name="Liu H."/>
            <person name="Lipzen A."/>
            <person name="Pangilinan J."/>
            <person name="Labutti K."/>
            <person name="Bruns T.D."/>
            <person name="Grigoriev I.V."/>
        </authorList>
    </citation>
    <scope>NUCLEOTIDE SEQUENCE [LARGE SCALE GENOMIC DNA]</scope>
    <source>
        <strain evidence="2 3">CBS 144469</strain>
    </source>
</reference>
<accession>A0A8H6H7G5</accession>
<protein>
    <submittedName>
        <fullName evidence="2">Uncharacterized protein</fullName>
    </submittedName>
</protein>
<feature type="compositionally biased region" description="Low complexity" evidence="1">
    <location>
        <begin position="45"/>
        <end position="54"/>
    </location>
</feature>
<name>A0A8H6H7G5_9AGAR</name>
<dbReference type="EMBL" id="JACGCI010000215">
    <property type="protein sequence ID" value="KAF6741819.1"/>
    <property type="molecule type" value="Genomic_DNA"/>
</dbReference>
<proteinExistence type="predicted"/>
<evidence type="ECO:0000313" key="3">
    <source>
        <dbReference type="Proteomes" id="UP000521943"/>
    </source>
</evidence>
<comment type="caution">
    <text evidence="2">The sequence shown here is derived from an EMBL/GenBank/DDBJ whole genome shotgun (WGS) entry which is preliminary data.</text>
</comment>
<dbReference type="Proteomes" id="UP000521943">
    <property type="component" value="Unassembled WGS sequence"/>
</dbReference>
<dbReference type="AlphaFoldDB" id="A0A8H6H7G5"/>
<sequence length="68" mass="7287">MTTPLSEIDEVHASLTSTFLSSLSSTKSSSTNLPDLLLSLPYRHTNSSNSPTPSATLYGSMRASRARN</sequence>